<evidence type="ECO:0000256" key="9">
    <source>
        <dbReference type="ARBA" id="ARBA00022759"/>
    </source>
</evidence>
<evidence type="ECO:0000256" key="21">
    <source>
        <dbReference type="SAM" id="MobiDB-lite"/>
    </source>
</evidence>
<feature type="domain" description="DNA endonuclease activator Ctp1 C-terminal" evidence="23">
    <location>
        <begin position="633"/>
        <end position="668"/>
    </location>
</feature>
<feature type="compositionally biased region" description="Basic and acidic residues" evidence="21">
    <location>
        <begin position="454"/>
        <end position="468"/>
    </location>
</feature>
<feature type="coiled-coil region" evidence="20">
    <location>
        <begin position="67"/>
        <end position="176"/>
    </location>
</feature>
<evidence type="ECO:0000256" key="6">
    <source>
        <dbReference type="ARBA" id="ARBA00022553"/>
    </source>
</evidence>
<evidence type="ECO:0000256" key="1">
    <source>
        <dbReference type="ARBA" id="ARBA00004123"/>
    </source>
</evidence>
<evidence type="ECO:0000256" key="2">
    <source>
        <dbReference type="ARBA" id="ARBA00004286"/>
    </source>
</evidence>
<keyword evidence="9 26" id="KW-0255">Endonuclease</keyword>
<feature type="compositionally biased region" description="Acidic residues" evidence="21">
    <location>
        <begin position="568"/>
        <end position="583"/>
    </location>
</feature>
<evidence type="ECO:0000256" key="17">
    <source>
        <dbReference type="ARBA" id="ARBA00023242"/>
    </source>
</evidence>
<evidence type="ECO:0000256" key="19">
    <source>
        <dbReference type="ARBA" id="ARBA00023306"/>
    </source>
</evidence>
<comment type="subcellular location">
    <subcellularLocation>
        <location evidence="2">Chromosome</location>
    </subcellularLocation>
    <subcellularLocation>
        <location evidence="1">Nucleus</location>
    </subcellularLocation>
</comment>
<keyword evidence="12" id="KW-0378">Hydrolase</keyword>
<protein>
    <recommendedName>
        <fullName evidence="4">DNA endonuclease RBBP8</fullName>
    </recommendedName>
</protein>
<keyword evidence="19" id="KW-0131">Cell cycle</keyword>
<evidence type="ECO:0000256" key="7">
    <source>
        <dbReference type="ARBA" id="ARBA00022618"/>
    </source>
</evidence>
<dbReference type="Pfam" id="PF10482">
    <property type="entry name" value="CtIP_N"/>
    <property type="match status" value="1"/>
</dbReference>
<evidence type="ECO:0000256" key="13">
    <source>
        <dbReference type="ARBA" id="ARBA00022833"/>
    </source>
</evidence>
<keyword evidence="7" id="KW-0132">Cell division</keyword>
<evidence type="ECO:0000256" key="18">
    <source>
        <dbReference type="ARBA" id="ARBA00023254"/>
    </source>
</evidence>
<feature type="compositionally biased region" description="Basic and acidic residues" evidence="21">
    <location>
        <begin position="370"/>
        <end position="381"/>
    </location>
</feature>
<dbReference type="PANTHER" id="PTHR15107:SF4">
    <property type="entry name" value="DNA ENDONUCLEASE RBBP8"/>
    <property type="match status" value="1"/>
</dbReference>
<keyword evidence="22" id="KW-0732">Signal</keyword>
<feature type="signal peptide" evidence="22">
    <location>
        <begin position="1"/>
        <end position="20"/>
    </location>
</feature>
<feature type="region of interest" description="Disordered" evidence="21">
    <location>
        <begin position="675"/>
        <end position="706"/>
    </location>
</feature>
<feature type="compositionally biased region" description="Polar residues" evidence="21">
    <location>
        <begin position="439"/>
        <end position="453"/>
    </location>
</feature>
<evidence type="ECO:0000256" key="8">
    <source>
        <dbReference type="ARBA" id="ARBA00022722"/>
    </source>
</evidence>
<dbReference type="GO" id="GO:0051321">
    <property type="term" value="P:meiotic cell cycle"/>
    <property type="evidence" value="ECO:0007669"/>
    <property type="project" value="UniProtKB-KW"/>
</dbReference>
<evidence type="ECO:0000256" key="12">
    <source>
        <dbReference type="ARBA" id="ARBA00022801"/>
    </source>
</evidence>
<comment type="similarity">
    <text evidence="3">Belongs to the COM1/SAE2/CtIP family.</text>
</comment>
<dbReference type="OrthoDB" id="5801062at2759"/>
<feature type="chain" id="PRO_5028462714" description="DNA endonuclease RBBP8" evidence="22">
    <location>
        <begin position="21"/>
        <end position="706"/>
    </location>
</feature>
<evidence type="ECO:0000256" key="16">
    <source>
        <dbReference type="ARBA" id="ARBA00023204"/>
    </source>
</evidence>
<evidence type="ECO:0000256" key="11">
    <source>
        <dbReference type="ARBA" id="ARBA00022776"/>
    </source>
</evidence>
<feature type="region of interest" description="Disordered" evidence="21">
    <location>
        <begin position="558"/>
        <end position="600"/>
    </location>
</feature>
<dbReference type="InParanoid" id="A0A6P8TUF7"/>
<name>A0A6P8TUF7_GYMAC</name>
<evidence type="ECO:0000313" key="26">
    <source>
        <dbReference type="RefSeq" id="XP_034067966.1"/>
    </source>
</evidence>
<dbReference type="KEGG" id="gacu:117543658"/>
<evidence type="ECO:0000256" key="15">
    <source>
        <dbReference type="ARBA" id="ARBA00023125"/>
    </source>
</evidence>
<dbReference type="InterPro" id="IPR019518">
    <property type="entry name" value="CtIP_N"/>
</dbReference>
<evidence type="ECO:0000256" key="20">
    <source>
        <dbReference type="SAM" id="Coils"/>
    </source>
</evidence>
<dbReference type="GO" id="GO:0005694">
    <property type="term" value="C:chromosome"/>
    <property type="evidence" value="ECO:0007669"/>
    <property type="project" value="UniProtKB-SubCell"/>
</dbReference>
<evidence type="ECO:0000256" key="5">
    <source>
        <dbReference type="ARBA" id="ARBA00022454"/>
    </source>
</evidence>
<keyword evidence="16" id="KW-0234">DNA repair</keyword>
<dbReference type="GO" id="GO:0003684">
    <property type="term" value="F:damaged DNA binding"/>
    <property type="evidence" value="ECO:0007669"/>
    <property type="project" value="TreeGrafter"/>
</dbReference>
<evidence type="ECO:0000256" key="10">
    <source>
        <dbReference type="ARBA" id="ARBA00022763"/>
    </source>
</evidence>
<keyword evidence="13" id="KW-0862">Zinc</keyword>
<evidence type="ECO:0000256" key="22">
    <source>
        <dbReference type="SAM" id="SignalP"/>
    </source>
</evidence>
<keyword evidence="5" id="KW-0158">Chromosome</keyword>
<dbReference type="GeneID" id="117543658"/>
<dbReference type="InterPro" id="IPR013882">
    <property type="entry name" value="Ctp1_C"/>
</dbReference>
<organism evidence="25 26">
    <name type="scientific">Gymnodraco acuticeps</name>
    <name type="common">Antarctic dragonfish</name>
    <dbReference type="NCBI Taxonomy" id="8218"/>
    <lineage>
        <taxon>Eukaryota</taxon>
        <taxon>Metazoa</taxon>
        <taxon>Chordata</taxon>
        <taxon>Craniata</taxon>
        <taxon>Vertebrata</taxon>
        <taxon>Euteleostomi</taxon>
        <taxon>Actinopterygii</taxon>
        <taxon>Neopterygii</taxon>
        <taxon>Teleostei</taxon>
        <taxon>Neoteleostei</taxon>
        <taxon>Acanthomorphata</taxon>
        <taxon>Eupercaria</taxon>
        <taxon>Perciformes</taxon>
        <taxon>Notothenioidei</taxon>
        <taxon>Bathydraconidae</taxon>
        <taxon>Gymnodraco</taxon>
    </lineage>
</organism>
<dbReference type="GO" id="GO:0005634">
    <property type="term" value="C:nucleus"/>
    <property type="evidence" value="ECO:0007669"/>
    <property type="project" value="UniProtKB-SubCell"/>
</dbReference>
<keyword evidence="18" id="KW-0469">Meiosis</keyword>
<sequence length="706" mass="80497">MQCGARGFVLMLLTWEYCLKVPYKQIRVHWTHVCSRVCFSSEWRMSSSGQSSGTSADPFEDLWRQLRECQQNALQELEAKVTKLKKERYLDAQRLEVFHSRTQQLKEQNKTLQDAIILLEERLREGGCDRCAILKEDMKNNQDQNVRLIAKLKNERNSLEDENRKQHAELQKLKISCSAPEQVNSPEQEEGVIPDSPIMASSLPVANKLKKRKNIDRMKHVRYAEMPLPKANNSLFSALDKEHVDAVTNPGRAQVLVPNTCELDTTEISNDVNVNLEDAIAETCGLELIHKPHMKNKTTEGQQSSSKCPRTYAVHLNTNIFVSLPLRPYRSAPSSMLLHSPDSTSESSPSLLPCVKRFSEEGSVNKAKRKKEERVLQEKDQQGNQEGADKQNGGKLTLSNQSFKQGLRDSKSGQNETFNQKPSVSCLSPVFKKPDVKANKNSVRRNGTPQQDLKASHNRPEGKDGERKIKVEPMWSMDPALSRSMYDSEWRGDEPREEEEECPADLVDTDRTWVSHSLLLGRGENAQDRKDSVSALGEKANDSLDMMFDTTACGEYNSHLGRSQPCGGDEEEDDEEGEEDDDPHENTMSQISRRKARGPAFAHMAVVRKKDERRKLKGTTCKECDVYYAHLPEDEKEKKLSACSRHRFLYIPPCTPENFWEVGFPSTQTCIDRGYIKEDKNPQARTRRRQPYNALFSPLKQNQEER</sequence>
<evidence type="ECO:0000256" key="3">
    <source>
        <dbReference type="ARBA" id="ARBA00007496"/>
    </source>
</evidence>
<dbReference type="GO" id="GO:0051301">
    <property type="term" value="P:cell division"/>
    <property type="evidence" value="ECO:0007669"/>
    <property type="project" value="UniProtKB-KW"/>
</dbReference>
<dbReference type="GO" id="GO:0004519">
    <property type="term" value="F:endonuclease activity"/>
    <property type="evidence" value="ECO:0007669"/>
    <property type="project" value="UniProtKB-KW"/>
</dbReference>
<dbReference type="PANTHER" id="PTHR15107">
    <property type="entry name" value="RETINOBLASTOMA BINDING PROTEIN 8"/>
    <property type="match status" value="1"/>
</dbReference>
<feature type="domain" description="DNA endonuclease Ctp1 N-terminal" evidence="24">
    <location>
        <begin position="59"/>
        <end position="171"/>
    </location>
</feature>
<evidence type="ECO:0000256" key="14">
    <source>
        <dbReference type="ARBA" id="ARBA00023054"/>
    </source>
</evidence>
<dbReference type="GO" id="GO:0016787">
    <property type="term" value="F:hydrolase activity"/>
    <property type="evidence" value="ECO:0007669"/>
    <property type="project" value="UniProtKB-KW"/>
</dbReference>
<evidence type="ECO:0000256" key="4">
    <source>
        <dbReference type="ARBA" id="ARBA00020680"/>
    </source>
</evidence>
<proteinExistence type="inferred from homology"/>
<gene>
    <name evidence="26" type="primary">rbbp8</name>
</gene>
<dbReference type="RefSeq" id="XP_034067966.1">
    <property type="nucleotide sequence ID" value="XM_034212075.1"/>
</dbReference>
<evidence type="ECO:0000259" key="23">
    <source>
        <dbReference type="Pfam" id="PF08573"/>
    </source>
</evidence>
<feature type="compositionally biased region" description="Polar residues" evidence="21">
    <location>
        <begin position="412"/>
        <end position="426"/>
    </location>
</feature>
<dbReference type="Proteomes" id="UP000515161">
    <property type="component" value="Unplaced"/>
</dbReference>
<keyword evidence="11" id="KW-0498">Mitosis</keyword>
<dbReference type="Pfam" id="PF08573">
    <property type="entry name" value="SAE2"/>
    <property type="match status" value="1"/>
</dbReference>
<dbReference type="AlphaFoldDB" id="A0A6P8TUF7"/>
<dbReference type="InterPro" id="IPR033316">
    <property type="entry name" value="RBBP8-like"/>
</dbReference>
<evidence type="ECO:0000313" key="25">
    <source>
        <dbReference type="Proteomes" id="UP000515161"/>
    </source>
</evidence>
<dbReference type="CTD" id="5932"/>
<reference evidence="26" key="1">
    <citation type="submission" date="2025-08" db="UniProtKB">
        <authorList>
            <consortium name="RefSeq"/>
        </authorList>
    </citation>
    <scope>IDENTIFICATION</scope>
</reference>
<keyword evidence="14 20" id="KW-0175">Coiled coil</keyword>
<dbReference type="GO" id="GO:0010792">
    <property type="term" value="P:DNA double-strand break processing involved in repair via single-strand annealing"/>
    <property type="evidence" value="ECO:0007669"/>
    <property type="project" value="TreeGrafter"/>
</dbReference>
<accession>A0A6P8TUF7</accession>
<feature type="region of interest" description="Disordered" evidence="21">
    <location>
        <begin position="362"/>
        <end position="468"/>
    </location>
</feature>
<dbReference type="FunCoup" id="A0A6P8TUF7">
    <property type="interactions" value="680"/>
</dbReference>
<keyword evidence="25" id="KW-1185">Reference proteome</keyword>
<keyword evidence="10" id="KW-0227">DNA damage</keyword>
<keyword evidence="15" id="KW-0238">DNA-binding</keyword>
<keyword evidence="6" id="KW-0597">Phosphoprotein</keyword>
<evidence type="ECO:0000259" key="24">
    <source>
        <dbReference type="Pfam" id="PF10482"/>
    </source>
</evidence>
<keyword evidence="17" id="KW-0539">Nucleus</keyword>
<keyword evidence="8" id="KW-0540">Nuclease</keyword>